<dbReference type="OrthoDB" id="1060944at2759"/>
<keyword evidence="4" id="KW-0433">Leucine-rich repeat</keyword>
<dbReference type="GO" id="GO:0005886">
    <property type="term" value="C:plasma membrane"/>
    <property type="evidence" value="ECO:0007669"/>
    <property type="project" value="UniProtKB-SubCell"/>
</dbReference>
<keyword evidence="5 12" id="KW-0812">Transmembrane</keyword>
<comment type="subcellular location">
    <subcellularLocation>
        <location evidence="1">Cell membrane</location>
        <topology evidence="1">Single-pass type I membrane protein</topology>
    </subcellularLocation>
</comment>
<evidence type="ECO:0000256" key="6">
    <source>
        <dbReference type="ARBA" id="ARBA00022729"/>
    </source>
</evidence>
<keyword evidence="9 12" id="KW-0472">Membrane</keyword>
<comment type="caution">
    <text evidence="16">The sequence shown here is derived from an EMBL/GenBank/DDBJ whole genome shotgun (WGS) entry which is preliminary data.</text>
</comment>
<evidence type="ECO:0000256" key="8">
    <source>
        <dbReference type="ARBA" id="ARBA00022989"/>
    </source>
</evidence>
<dbReference type="AlphaFoldDB" id="A0A9D5BZE5"/>
<evidence type="ECO:0000256" key="9">
    <source>
        <dbReference type="ARBA" id="ARBA00023136"/>
    </source>
</evidence>
<dbReference type="FunFam" id="3.80.10.10:FF:000544">
    <property type="entry name" value="Leucine-rich repeat receptor-like serine/threonine-protein kinase BAM3"/>
    <property type="match status" value="1"/>
</dbReference>
<proteinExistence type="inferred from homology"/>
<dbReference type="SUPFAM" id="SSF52047">
    <property type="entry name" value="RNI-like"/>
    <property type="match status" value="1"/>
</dbReference>
<dbReference type="InterPro" id="IPR055414">
    <property type="entry name" value="LRR_R13L4/SHOC2-like"/>
</dbReference>
<evidence type="ECO:0000313" key="16">
    <source>
        <dbReference type="EMBL" id="KAJ0963817.1"/>
    </source>
</evidence>
<dbReference type="FunFam" id="3.80.10.10:FF:000111">
    <property type="entry name" value="LRR receptor-like serine/threonine-protein kinase ERECTA"/>
    <property type="match status" value="1"/>
</dbReference>
<dbReference type="PANTHER" id="PTHR48063:SF90">
    <property type="entry name" value="OS11G0565920 PROTEIN"/>
    <property type="match status" value="1"/>
</dbReference>
<reference evidence="16" key="1">
    <citation type="submission" date="2021-03" db="EMBL/GenBank/DDBJ databases">
        <authorList>
            <person name="Li Z."/>
            <person name="Yang C."/>
        </authorList>
    </citation>
    <scope>NUCLEOTIDE SEQUENCE</scope>
    <source>
        <strain evidence="16">Dzin_1.0</strain>
        <tissue evidence="16">Leaf</tissue>
    </source>
</reference>
<dbReference type="InterPro" id="IPR013210">
    <property type="entry name" value="LRR_N_plant-typ"/>
</dbReference>
<dbReference type="Proteomes" id="UP001085076">
    <property type="component" value="Miscellaneous, Linkage group lg09"/>
</dbReference>
<dbReference type="PRINTS" id="PR00019">
    <property type="entry name" value="LEURICHRPT"/>
</dbReference>
<feature type="signal peptide" evidence="13">
    <location>
        <begin position="1"/>
        <end position="25"/>
    </location>
</feature>
<evidence type="ECO:0008006" key="18">
    <source>
        <dbReference type="Google" id="ProtNLM"/>
    </source>
</evidence>
<evidence type="ECO:0000256" key="2">
    <source>
        <dbReference type="ARBA" id="ARBA00009592"/>
    </source>
</evidence>
<dbReference type="FunFam" id="3.80.10.10:FF:000041">
    <property type="entry name" value="LRR receptor-like serine/threonine-protein kinase ERECTA"/>
    <property type="match status" value="1"/>
</dbReference>
<feature type="domain" description="Disease resistance R13L4/SHOC-2-like LRR" evidence="15">
    <location>
        <begin position="544"/>
        <end position="723"/>
    </location>
</feature>
<evidence type="ECO:0000256" key="3">
    <source>
        <dbReference type="ARBA" id="ARBA00022475"/>
    </source>
</evidence>
<gene>
    <name evidence="16" type="ORF">J5N97_028939</name>
</gene>
<keyword evidence="10" id="KW-0675">Receptor</keyword>
<accession>A0A9D5BZE5</accession>
<name>A0A9D5BZE5_9LILI</name>
<dbReference type="PROSITE" id="PS51450">
    <property type="entry name" value="LRR"/>
    <property type="match status" value="1"/>
</dbReference>
<dbReference type="InterPro" id="IPR003591">
    <property type="entry name" value="Leu-rich_rpt_typical-subtyp"/>
</dbReference>
<keyword evidence="8 12" id="KW-1133">Transmembrane helix</keyword>
<keyword evidence="11" id="KW-0325">Glycoprotein</keyword>
<dbReference type="Pfam" id="PF00560">
    <property type="entry name" value="LRR_1"/>
    <property type="match status" value="6"/>
</dbReference>
<dbReference type="Gene3D" id="3.80.10.10">
    <property type="entry name" value="Ribonuclease Inhibitor"/>
    <property type="match status" value="5"/>
</dbReference>
<dbReference type="InterPro" id="IPR032675">
    <property type="entry name" value="LRR_dom_sf"/>
</dbReference>
<keyword evidence="3" id="KW-1003">Cell membrane</keyword>
<evidence type="ECO:0000256" key="12">
    <source>
        <dbReference type="SAM" id="Phobius"/>
    </source>
</evidence>
<dbReference type="PANTHER" id="PTHR48063">
    <property type="entry name" value="LRR RECEPTOR-LIKE KINASE"/>
    <property type="match status" value="1"/>
</dbReference>
<organism evidence="16 17">
    <name type="scientific">Dioscorea zingiberensis</name>
    <dbReference type="NCBI Taxonomy" id="325984"/>
    <lineage>
        <taxon>Eukaryota</taxon>
        <taxon>Viridiplantae</taxon>
        <taxon>Streptophyta</taxon>
        <taxon>Embryophyta</taxon>
        <taxon>Tracheophyta</taxon>
        <taxon>Spermatophyta</taxon>
        <taxon>Magnoliopsida</taxon>
        <taxon>Liliopsida</taxon>
        <taxon>Dioscoreales</taxon>
        <taxon>Dioscoreaceae</taxon>
        <taxon>Dioscorea</taxon>
    </lineage>
</organism>
<evidence type="ECO:0000256" key="4">
    <source>
        <dbReference type="ARBA" id="ARBA00022614"/>
    </source>
</evidence>
<protein>
    <recommendedName>
        <fullName evidence="18">Leucine-rich repeat-containing N-terminal plant-type domain-containing protein</fullName>
    </recommendedName>
</protein>
<dbReference type="InterPro" id="IPR046956">
    <property type="entry name" value="RLP23-like"/>
</dbReference>
<dbReference type="Pfam" id="PF13855">
    <property type="entry name" value="LRR_8"/>
    <property type="match status" value="3"/>
</dbReference>
<dbReference type="SUPFAM" id="SSF52058">
    <property type="entry name" value="L domain-like"/>
    <property type="match status" value="2"/>
</dbReference>
<evidence type="ECO:0000259" key="15">
    <source>
        <dbReference type="Pfam" id="PF23598"/>
    </source>
</evidence>
<keyword evidence="6 13" id="KW-0732">Signal</keyword>
<feature type="transmembrane region" description="Helical" evidence="12">
    <location>
        <begin position="1161"/>
        <end position="1183"/>
    </location>
</feature>
<keyword evidence="7" id="KW-0677">Repeat</keyword>
<dbReference type="FunFam" id="3.80.10.10:FF:000095">
    <property type="entry name" value="LRR receptor-like serine/threonine-protein kinase GSO1"/>
    <property type="match status" value="1"/>
</dbReference>
<evidence type="ECO:0000313" key="17">
    <source>
        <dbReference type="Proteomes" id="UP001085076"/>
    </source>
</evidence>
<dbReference type="EMBL" id="JAGGNH010000009">
    <property type="protein sequence ID" value="KAJ0963817.1"/>
    <property type="molecule type" value="Genomic_DNA"/>
</dbReference>
<keyword evidence="17" id="KW-1185">Reference proteome</keyword>
<dbReference type="InterPro" id="IPR001611">
    <property type="entry name" value="Leu-rich_rpt"/>
</dbReference>
<comment type="similarity">
    <text evidence="2">Belongs to the RLP family.</text>
</comment>
<dbReference type="SMART" id="SM00365">
    <property type="entry name" value="LRR_SD22"/>
    <property type="match status" value="7"/>
</dbReference>
<dbReference type="Pfam" id="PF23598">
    <property type="entry name" value="LRR_14"/>
    <property type="match status" value="1"/>
</dbReference>
<evidence type="ECO:0000256" key="13">
    <source>
        <dbReference type="SAM" id="SignalP"/>
    </source>
</evidence>
<dbReference type="FunFam" id="3.80.10.10:FF:000649">
    <property type="entry name" value="Leucine Rich Repeat family protein"/>
    <property type="match status" value="2"/>
</dbReference>
<evidence type="ECO:0000259" key="14">
    <source>
        <dbReference type="Pfam" id="PF08263"/>
    </source>
</evidence>
<evidence type="ECO:0000256" key="5">
    <source>
        <dbReference type="ARBA" id="ARBA00022692"/>
    </source>
</evidence>
<evidence type="ECO:0000256" key="1">
    <source>
        <dbReference type="ARBA" id="ARBA00004251"/>
    </source>
</evidence>
<feature type="domain" description="Leucine-rich repeat-containing N-terminal plant-type" evidence="14">
    <location>
        <begin position="48"/>
        <end position="89"/>
    </location>
</feature>
<dbReference type="FunFam" id="3.80.10.10:FF:001347">
    <property type="entry name" value="LRR receptor-like serine/threonine-protein kinase GSO2"/>
    <property type="match status" value="1"/>
</dbReference>
<reference evidence="16" key="2">
    <citation type="journal article" date="2022" name="Hortic Res">
        <title>The genome of Dioscorea zingiberensis sheds light on the biosynthesis, origin and evolution of the medicinally important diosgenin saponins.</title>
        <authorList>
            <person name="Li Y."/>
            <person name="Tan C."/>
            <person name="Li Z."/>
            <person name="Guo J."/>
            <person name="Li S."/>
            <person name="Chen X."/>
            <person name="Wang C."/>
            <person name="Dai X."/>
            <person name="Yang H."/>
            <person name="Song W."/>
            <person name="Hou L."/>
            <person name="Xu J."/>
            <person name="Tong Z."/>
            <person name="Xu A."/>
            <person name="Yuan X."/>
            <person name="Wang W."/>
            <person name="Yang Q."/>
            <person name="Chen L."/>
            <person name="Sun Z."/>
            <person name="Wang K."/>
            <person name="Pan B."/>
            <person name="Chen J."/>
            <person name="Bao Y."/>
            <person name="Liu F."/>
            <person name="Qi X."/>
            <person name="Gang D.R."/>
            <person name="Wen J."/>
            <person name="Li J."/>
        </authorList>
    </citation>
    <scope>NUCLEOTIDE SEQUENCE</scope>
    <source>
        <strain evidence="16">Dzin_1.0</strain>
    </source>
</reference>
<evidence type="ECO:0000256" key="11">
    <source>
        <dbReference type="ARBA" id="ARBA00023180"/>
    </source>
</evidence>
<evidence type="ECO:0000256" key="7">
    <source>
        <dbReference type="ARBA" id="ARBA00022737"/>
    </source>
</evidence>
<dbReference type="Pfam" id="PF08263">
    <property type="entry name" value="LRRNT_2"/>
    <property type="match status" value="1"/>
</dbReference>
<dbReference type="SMART" id="SM00369">
    <property type="entry name" value="LRR_TYP"/>
    <property type="match status" value="12"/>
</dbReference>
<sequence>MAKPICPSFILLVLLLVLVFQQSCSFHAAQDHLYDRYHHTNATTKCLDYERRALLQFKQGLYDPALRLSSWSTTTGDDDCCSWTGITCSSSSNLTTAAHVLKIDLRNHQPPSGPDKHWYYLRYVPDSSTALGGELHPSLLLLKHLQYLDLSFNDFKGIRIPAFIGSLGELRYLNLSTSGFTGNVPPHLGNLSNLQSLDLSDYTYSQMISIDDTTWISRLGSLEYLDLSYVSLAKDSNWLHSLNMLPSLLEIRLSGCGLSGSSLSLPYVNFTSLSTLDLSHNFISSTIPPWLFNLSRLEYLYLAHNSFQGQIPASISNLTFLKVLDLAYYTQLNVTLPSTFGNLCNLHSLDLSRLNLSPGLFADFHGIFSGCIKNSLIELRLPSTYPPSHMLDWIRSLKKLKILDLSRNGINSTLPSWLFNLTAMSYLDLRSNDFHGSVPSTIGNMISLESLFLSGNPNLDARMPVTLGNLCNLKILDLGDSNCSQNFAEYGDIFSGCIKDSLQQLFLQETSLSGQIPYEIGNLKNLTYLDLSVNSLSGSIPESIGNLGALNYLYLSDNKLNGTIPQSIGQLSGLLELNLKHNALTGIIPHEIGNLKKLSILDLSENSLSGSIPGSIGSLLSLELLELKDNRLNGTIPVSLGQLSGLYELDLGDNNLKGVLSEAHFGNLTRLERLFLSPNSLILRVGSDWVPPFQLKYLRSCVVGPKFPAWLRTQANLIHLDMSGAEISDAFPDWFWNLTGNIRYLNLSQNAITGTLPGFLNFSSLIQIDLSSNHLEGRVPQIPSSASVIDLSNNSFSGPIDTIISDPMPHLSYLSLSMNNINGSIPLSLCNATGLYVLDLSKNHLFGELPDCWNESAHMLIMDFSNNNVSGDVPNSICSLPNSLESLHLSNNGFSGLFPLSLRNCTKLITLDLSHNKFHGNIPDWIVESMPNIRALSLRWNDFSGYLPPQLSHLTELHILDLSNNKLSGSIPENFGEFNAMRSVNESSRIRDMNDRNVQTYRDTLMVVIKGQEHKYEKIIMALANVLDLSNNHLSGSIPEKLMNLSALQTLNLSRNHLTGGIPDKIGELQSLESLDLSMNNLTGVIPSSLANLNSLGRLNLSYNNLSGRIPSGKHFDTFGDTSIYIGNHDLCGLPLDKNCTSDKESPSSTYEDNDRSDEEWFYISMGIGFVFGLWTVFVIMLFKKNWRIAYFQSMDSIYDRVYVAVMVFFNRVKRKCQGKA</sequence>
<evidence type="ECO:0000256" key="10">
    <source>
        <dbReference type="ARBA" id="ARBA00023170"/>
    </source>
</evidence>
<feature type="chain" id="PRO_5038604909" description="Leucine-rich repeat-containing N-terminal plant-type domain-containing protein" evidence="13">
    <location>
        <begin position="26"/>
        <end position="1221"/>
    </location>
</feature>